<gene>
    <name evidence="2" type="ORF">BIW11_00086</name>
</gene>
<protein>
    <submittedName>
        <fullName evidence="2">Uncharacterized protein</fullName>
    </submittedName>
</protein>
<name>A0A1V9Y2D1_9ACAR</name>
<accession>A0A1V9Y2D1</accession>
<dbReference type="InParanoid" id="A0A1V9Y2D1"/>
<dbReference type="Proteomes" id="UP000192247">
    <property type="component" value="Unassembled WGS sequence"/>
</dbReference>
<reference evidence="2 3" key="1">
    <citation type="journal article" date="2017" name="Gigascience">
        <title>Draft genome of the honey bee ectoparasitic mite, Tropilaelaps mercedesae, is shaped by the parasitic life history.</title>
        <authorList>
            <person name="Dong X."/>
            <person name="Armstrong S.D."/>
            <person name="Xia D."/>
            <person name="Makepeace B.L."/>
            <person name="Darby A.C."/>
            <person name="Kadowaki T."/>
        </authorList>
    </citation>
    <scope>NUCLEOTIDE SEQUENCE [LARGE SCALE GENOMIC DNA]</scope>
    <source>
        <strain evidence="2">Wuxi-XJTLU</strain>
    </source>
</reference>
<organism evidence="2 3">
    <name type="scientific">Tropilaelaps mercedesae</name>
    <dbReference type="NCBI Taxonomy" id="418985"/>
    <lineage>
        <taxon>Eukaryota</taxon>
        <taxon>Metazoa</taxon>
        <taxon>Ecdysozoa</taxon>
        <taxon>Arthropoda</taxon>
        <taxon>Chelicerata</taxon>
        <taxon>Arachnida</taxon>
        <taxon>Acari</taxon>
        <taxon>Parasitiformes</taxon>
        <taxon>Mesostigmata</taxon>
        <taxon>Gamasina</taxon>
        <taxon>Dermanyssoidea</taxon>
        <taxon>Laelapidae</taxon>
        <taxon>Tropilaelaps</taxon>
    </lineage>
</organism>
<feature type="compositionally biased region" description="Gly residues" evidence="1">
    <location>
        <begin position="36"/>
        <end position="58"/>
    </location>
</feature>
<keyword evidence="3" id="KW-1185">Reference proteome</keyword>
<evidence type="ECO:0000313" key="3">
    <source>
        <dbReference type="Proteomes" id="UP000192247"/>
    </source>
</evidence>
<evidence type="ECO:0000256" key="1">
    <source>
        <dbReference type="SAM" id="MobiDB-lite"/>
    </source>
</evidence>
<proteinExistence type="predicted"/>
<evidence type="ECO:0000313" key="2">
    <source>
        <dbReference type="EMBL" id="OQR79917.1"/>
    </source>
</evidence>
<feature type="compositionally biased region" description="Gly residues" evidence="1">
    <location>
        <begin position="83"/>
        <end position="102"/>
    </location>
</feature>
<sequence length="145" mass="14398">MPFGLRRFTLQRSFSTETGGGVPKLPKSKSHDTGHAAGGHGNVHGGASQGASTVGGAGALLPASRSVDQVDLRRLGDPPGYLSQGGGGGGPAIGHNQSGGGLNHHPNSPAGAALSQAQGGMPPRLPPRGPPRRSVSVDRANPPSQ</sequence>
<feature type="non-terminal residue" evidence="2">
    <location>
        <position position="145"/>
    </location>
</feature>
<dbReference type="EMBL" id="MNPL01000554">
    <property type="protein sequence ID" value="OQR79917.1"/>
    <property type="molecule type" value="Genomic_DNA"/>
</dbReference>
<dbReference type="AlphaFoldDB" id="A0A1V9Y2D1"/>
<feature type="region of interest" description="Disordered" evidence="1">
    <location>
        <begin position="1"/>
        <end position="145"/>
    </location>
</feature>
<comment type="caution">
    <text evidence="2">The sequence shown here is derived from an EMBL/GenBank/DDBJ whole genome shotgun (WGS) entry which is preliminary data.</text>
</comment>